<keyword evidence="4 6" id="KW-1133">Transmembrane helix</keyword>
<feature type="transmembrane region" description="Helical" evidence="6">
    <location>
        <begin position="72"/>
        <end position="91"/>
    </location>
</feature>
<keyword evidence="5 6" id="KW-0472">Membrane</keyword>
<feature type="transmembrane region" description="Helical" evidence="6">
    <location>
        <begin position="295"/>
        <end position="317"/>
    </location>
</feature>
<keyword evidence="8" id="KW-1185">Reference proteome</keyword>
<feature type="transmembrane region" description="Helical" evidence="6">
    <location>
        <begin position="38"/>
        <end position="60"/>
    </location>
</feature>
<evidence type="ECO:0000256" key="5">
    <source>
        <dbReference type="ARBA" id="ARBA00023136"/>
    </source>
</evidence>
<evidence type="ECO:0000256" key="1">
    <source>
        <dbReference type="ARBA" id="ARBA00004141"/>
    </source>
</evidence>
<evidence type="ECO:0000256" key="6">
    <source>
        <dbReference type="SAM" id="Phobius"/>
    </source>
</evidence>
<reference evidence="7 8" key="1">
    <citation type="submission" date="2023-05" db="EMBL/GenBank/DDBJ databases">
        <title>Actinoplanes sp. NEAU-A12 genome sequencing.</title>
        <authorList>
            <person name="Wang Z.-S."/>
        </authorList>
    </citation>
    <scope>NUCLEOTIDE SEQUENCE [LARGE SCALE GENOMIC DNA]</scope>
    <source>
        <strain evidence="7 8">NEAU-A12</strain>
    </source>
</reference>
<dbReference type="EMBL" id="JASCTH010000034">
    <property type="protein sequence ID" value="MDI6104559.1"/>
    <property type="molecule type" value="Genomic_DNA"/>
</dbReference>
<dbReference type="InterPro" id="IPR022369">
    <property type="entry name" value="Integral_membrane_TerC_rswitch"/>
</dbReference>
<dbReference type="PANTHER" id="PTHR30238:SF0">
    <property type="entry name" value="THYLAKOID MEMBRANE PROTEIN TERC, CHLOROPLASTIC"/>
    <property type="match status" value="1"/>
</dbReference>
<feature type="transmembrane region" description="Helical" evidence="6">
    <location>
        <begin position="103"/>
        <end position="125"/>
    </location>
</feature>
<evidence type="ECO:0000313" key="7">
    <source>
        <dbReference type="EMBL" id="MDI6104559.1"/>
    </source>
</evidence>
<proteinExistence type="inferred from homology"/>
<name>A0ABT6WXU2_9ACTN</name>
<dbReference type="Proteomes" id="UP001241758">
    <property type="component" value="Unassembled WGS sequence"/>
</dbReference>
<dbReference type="NCBIfam" id="TIGR03718">
    <property type="entry name" value="R_switched_Alx"/>
    <property type="match status" value="1"/>
</dbReference>
<feature type="transmembrane region" description="Helical" evidence="6">
    <location>
        <begin position="131"/>
        <end position="148"/>
    </location>
</feature>
<keyword evidence="3 6" id="KW-0812">Transmembrane</keyword>
<sequence length="332" mass="36435">MNVSAWVWIATLVALIAVLAVDLLIIGRRPHEPSMKEAGSWVAFYVGLALVFGIGVWLTAGGQAAGEFYTGWLTEYSLSVDNLFVFVIIMARFAVPRHLQQKVLLIGIVLALVMRGIFIAAGAALITQFSWVFYIFGVFLIYTAFTLVKGEDDGDDFKENILIRWAKRALPLSSDFGDGRFSTISATGKRLFTPMLIVMIAIGTTDLIFALDSIPAIFGITKEPYLVFTANVFALMGLRQLFFLLGGLLERLVYLNVGLAVVLAFIGVKLVLEALHTNSLSFINGGNGFHWAPEIPIWLSLLVILGTLAVATVASLMKTSRDKKRELQTTPR</sequence>
<comment type="similarity">
    <text evidence="2">Belongs to the TerC family.</text>
</comment>
<dbReference type="InterPro" id="IPR005496">
    <property type="entry name" value="Integral_membrane_TerC"/>
</dbReference>
<dbReference type="PANTHER" id="PTHR30238">
    <property type="entry name" value="MEMBRANE BOUND PREDICTED REDOX MODULATOR"/>
    <property type="match status" value="1"/>
</dbReference>
<evidence type="ECO:0000256" key="4">
    <source>
        <dbReference type="ARBA" id="ARBA00022989"/>
    </source>
</evidence>
<comment type="caution">
    <text evidence="7">The sequence shown here is derived from an EMBL/GenBank/DDBJ whole genome shotgun (WGS) entry which is preliminary data.</text>
</comment>
<gene>
    <name evidence="7" type="ORF">QLQ12_38815</name>
</gene>
<feature type="transmembrane region" description="Helical" evidence="6">
    <location>
        <begin position="224"/>
        <end position="245"/>
    </location>
</feature>
<comment type="subcellular location">
    <subcellularLocation>
        <location evidence="1">Membrane</location>
        <topology evidence="1">Multi-pass membrane protein</topology>
    </subcellularLocation>
</comment>
<feature type="transmembrane region" description="Helical" evidence="6">
    <location>
        <begin position="6"/>
        <end position="26"/>
    </location>
</feature>
<evidence type="ECO:0000256" key="2">
    <source>
        <dbReference type="ARBA" id="ARBA00007511"/>
    </source>
</evidence>
<evidence type="ECO:0000313" key="8">
    <source>
        <dbReference type="Proteomes" id="UP001241758"/>
    </source>
</evidence>
<protein>
    <submittedName>
        <fullName evidence="7">TerC family protein</fullName>
    </submittedName>
</protein>
<organism evidence="7 8">
    <name type="scientific">Actinoplanes sandaracinus</name>
    <dbReference type="NCBI Taxonomy" id="3045177"/>
    <lineage>
        <taxon>Bacteria</taxon>
        <taxon>Bacillati</taxon>
        <taxon>Actinomycetota</taxon>
        <taxon>Actinomycetes</taxon>
        <taxon>Micromonosporales</taxon>
        <taxon>Micromonosporaceae</taxon>
        <taxon>Actinoplanes</taxon>
    </lineage>
</organism>
<feature type="transmembrane region" description="Helical" evidence="6">
    <location>
        <begin position="252"/>
        <end position="275"/>
    </location>
</feature>
<evidence type="ECO:0000256" key="3">
    <source>
        <dbReference type="ARBA" id="ARBA00022692"/>
    </source>
</evidence>
<dbReference type="RefSeq" id="WP_282765947.1">
    <property type="nucleotide sequence ID" value="NZ_JASCTH010000034.1"/>
</dbReference>
<dbReference type="Pfam" id="PF03741">
    <property type="entry name" value="TerC"/>
    <property type="match status" value="1"/>
</dbReference>
<feature type="transmembrane region" description="Helical" evidence="6">
    <location>
        <begin position="196"/>
        <end position="218"/>
    </location>
</feature>
<accession>A0ABT6WXU2</accession>